<dbReference type="EMBL" id="HE999757">
    <property type="protein sequence ID" value="CCO12061.2"/>
    <property type="molecule type" value="Genomic_DNA"/>
</dbReference>
<dbReference type="AlphaFoldDB" id="K8ETV7"/>
<dbReference type="HOGENOM" id="CLU_060513_0_0_9"/>
<evidence type="ECO:0000313" key="1">
    <source>
        <dbReference type="EMBL" id="CCO12061.2"/>
    </source>
</evidence>
<dbReference type="STRING" id="1234679.BN424_2622"/>
<evidence type="ECO:0000313" key="2">
    <source>
        <dbReference type="Proteomes" id="UP000000212"/>
    </source>
</evidence>
<proteinExistence type="predicted"/>
<gene>
    <name evidence="1" type="primary">gp39</name>
    <name evidence="1" type="ORF">BN424_2622</name>
</gene>
<dbReference type="eggNOG" id="ENOG502ZWJ9">
    <property type="taxonomic scope" value="Bacteria"/>
</dbReference>
<keyword evidence="2" id="KW-1185">Reference proteome</keyword>
<protein>
    <submittedName>
        <fullName evidence="1">Capsid protein</fullName>
    </submittedName>
</protein>
<organism evidence="1 2">
    <name type="scientific">Carnobacterium maltaromaticum LMA28</name>
    <dbReference type="NCBI Taxonomy" id="1234679"/>
    <lineage>
        <taxon>Bacteria</taxon>
        <taxon>Bacillati</taxon>
        <taxon>Bacillota</taxon>
        <taxon>Bacilli</taxon>
        <taxon>Lactobacillales</taxon>
        <taxon>Carnobacteriaceae</taxon>
        <taxon>Carnobacterium</taxon>
    </lineage>
</organism>
<accession>K8ETV7</accession>
<dbReference type="OrthoDB" id="1695687at2"/>
<dbReference type="RefSeq" id="WP_015077113.1">
    <property type="nucleotide sequence ID" value="NC_019425.2"/>
</dbReference>
<sequence>MTIKIYTKQYAGILPSLFETKTPFLRVFGGQLQVKSDAEYNEEFLDLKITDTDVTIQEYSTDANVGFGTGTGSSNRFGTRKEVKSTDKSVPWEKPLSIHEGIDKFTVNDIPDQVVAERLALHGVAWAEHVNKFLGKAISDNASETLTGDLTEAGVTKMFAAAHKKFVNNKVSSTIAKVAYVTPDVFNFLVDNDLAKTDKNSSVNIDNQTLYRFKGFELEELADDQFQTGENAYFTAIGIGVAGVGIEVARAMDSEDFNGVALQGAGKYAKYIPDKNKKAILKAKLTVPAPSGK</sequence>
<reference evidence="2" key="1">
    <citation type="journal article" date="2013" name="Genome Announc.">
        <title>Complete Chromosome Sequence of Carnobacterium maltaromaticum LMA 28.</title>
        <authorList>
            <person name="Cailliez-Grimal C."/>
            <person name="Chaillou S."/>
            <person name="Anba-Mondoloni J."/>
            <person name="Loux V."/>
            <person name="Afzal M.I."/>
            <person name="Rahman A."/>
            <person name="Kergourlay G."/>
            <person name="Champomier-Verges M.C."/>
            <person name="Zagorec M."/>
            <person name="Dalgaard P."/>
            <person name="Leisner J.J."/>
            <person name="Prevost H."/>
            <person name="Revol-Junelles A.M."/>
            <person name="Borges F."/>
        </authorList>
    </citation>
    <scope>NUCLEOTIDE SEQUENCE</scope>
    <source>
        <strain evidence="2">LMA28</strain>
    </source>
</reference>
<dbReference type="Proteomes" id="UP000000212">
    <property type="component" value="Chromosome"/>
</dbReference>
<dbReference type="KEGG" id="cml:BN424_2622"/>
<name>K8ETV7_CARML</name>